<keyword evidence="1" id="KW-1133">Transmembrane helix</keyword>
<dbReference type="Proteomes" id="UP000318667">
    <property type="component" value="Unassembled WGS sequence"/>
</dbReference>
<name>A0A562K6G4_9BACI</name>
<accession>A0A562K6G4</accession>
<evidence type="ECO:0000256" key="1">
    <source>
        <dbReference type="SAM" id="Phobius"/>
    </source>
</evidence>
<protein>
    <submittedName>
        <fullName evidence="2">Uncharacterized protein</fullName>
    </submittedName>
</protein>
<comment type="caution">
    <text evidence="2">The sequence shown here is derived from an EMBL/GenBank/DDBJ whole genome shotgun (WGS) entry which is preliminary data.</text>
</comment>
<keyword evidence="1" id="KW-0812">Transmembrane</keyword>
<keyword evidence="1" id="KW-0472">Membrane</keyword>
<keyword evidence="3" id="KW-1185">Reference proteome</keyword>
<reference evidence="2 3" key="1">
    <citation type="journal article" date="2015" name="Stand. Genomic Sci.">
        <title>Genomic Encyclopedia of Bacterial and Archaeal Type Strains, Phase III: the genomes of soil and plant-associated and newly described type strains.</title>
        <authorList>
            <person name="Whitman W.B."/>
            <person name="Woyke T."/>
            <person name="Klenk H.P."/>
            <person name="Zhou Y."/>
            <person name="Lilburn T.G."/>
            <person name="Beck B.J."/>
            <person name="De Vos P."/>
            <person name="Vandamme P."/>
            <person name="Eisen J.A."/>
            <person name="Garrity G."/>
            <person name="Hugenholtz P."/>
            <person name="Kyrpides N.C."/>
        </authorList>
    </citation>
    <scope>NUCLEOTIDE SEQUENCE [LARGE SCALE GENOMIC DNA]</scope>
    <source>
        <strain evidence="2 3">CGMCC 1.10115</strain>
    </source>
</reference>
<proteinExistence type="predicted"/>
<evidence type="ECO:0000313" key="2">
    <source>
        <dbReference type="EMBL" id="TWH91010.1"/>
    </source>
</evidence>
<gene>
    <name evidence="2" type="ORF">IQ19_00460</name>
</gene>
<sequence length="49" mass="5625">MNKDNEDKHNSKINTDDAWNRTFYGSPTIGGFVVIGIIIAFIIYNVFFK</sequence>
<organism evidence="2 3">
    <name type="scientific">Cytobacillus oceanisediminis</name>
    <dbReference type="NCBI Taxonomy" id="665099"/>
    <lineage>
        <taxon>Bacteria</taxon>
        <taxon>Bacillati</taxon>
        <taxon>Bacillota</taxon>
        <taxon>Bacilli</taxon>
        <taxon>Bacillales</taxon>
        <taxon>Bacillaceae</taxon>
        <taxon>Cytobacillus</taxon>
    </lineage>
</organism>
<evidence type="ECO:0000313" key="3">
    <source>
        <dbReference type="Proteomes" id="UP000318667"/>
    </source>
</evidence>
<dbReference type="EMBL" id="VLKI01000001">
    <property type="protein sequence ID" value="TWH91010.1"/>
    <property type="molecule type" value="Genomic_DNA"/>
</dbReference>
<dbReference type="AlphaFoldDB" id="A0A562K6G4"/>
<dbReference type="RefSeq" id="WP_158638724.1">
    <property type="nucleotide sequence ID" value="NZ_CBCSDC010000043.1"/>
</dbReference>
<feature type="transmembrane region" description="Helical" evidence="1">
    <location>
        <begin position="29"/>
        <end position="48"/>
    </location>
</feature>
<dbReference type="GeneID" id="65406731"/>